<feature type="chain" id="PRO_5013094842" description="RING-type domain-containing protein" evidence="2">
    <location>
        <begin position="23"/>
        <end position="151"/>
    </location>
</feature>
<reference evidence="4 5" key="1">
    <citation type="submission" date="2017-03" db="EMBL/GenBank/DDBJ databases">
        <title>An alternative strategy for trypanosome survival in the mammalian bloodstream revealed through genome and transcriptome analysis of the ubiquitous bovine parasite Trypanosoma (Megatrypanum) theileri.</title>
        <authorList>
            <person name="Kelly S."/>
            <person name="Ivens A."/>
            <person name="Mott A."/>
            <person name="O'Neill E."/>
            <person name="Emms D."/>
            <person name="Macleod O."/>
            <person name="Voorheis P."/>
            <person name="Matthews J."/>
            <person name="Matthews K."/>
            <person name="Carrington M."/>
        </authorList>
    </citation>
    <scope>NUCLEOTIDE SEQUENCE [LARGE SCALE GENOMIC DNA]</scope>
    <source>
        <strain evidence="4">Edinburgh</strain>
    </source>
</reference>
<dbReference type="RefSeq" id="XP_028886820.1">
    <property type="nucleotide sequence ID" value="XM_029022274.1"/>
</dbReference>
<comment type="caution">
    <text evidence="4">The sequence shown here is derived from an EMBL/GenBank/DDBJ whole genome shotgun (WGS) entry which is preliminary data.</text>
</comment>
<feature type="domain" description="RING-type" evidence="3">
    <location>
        <begin position="104"/>
        <end position="139"/>
    </location>
</feature>
<dbReference type="PANTHER" id="PTHR22996:SF0">
    <property type="entry name" value="RE60872P-RELATED"/>
    <property type="match status" value="1"/>
</dbReference>
<dbReference type="PANTHER" id="PTHR22996">
    <property type="entry name" value="MAHOGUNIN"/>
    <property type="match status" value="1"/>
</dbReference>
<dbReference type="AlphaFoldDB" id="A0A1X0P747"/>
<dbReference type="Proteomes" id="UP000192257">
    <property type="component" value="Unassembled WGS sequence"/>
</dbReference>
<proteinExistence type="predicted"/>
<dbReference type="OrthoDB" id="271225at2759"/>
<dbReference type="GO" id="GO:0005737">
    <property type="term" value="C:cytoplasm"/>
    <property type="evidence" value="ECO:0007669"/>
    <property type="project" value="TreeGrafter"/>
</dbReference>
<keyword evidence="1" id="KW-0863">Zinc-finger</keyword>
<dbReference type="Pfam" id="PF13920">
    <property type="entry name" value="zf-C3HC4_3"/>
    <property type="match status" value="1"/>
</dbReference>
<dbReference type="Gene3D" id="3.30.40.10">
    <property type="entry name" value="Zinc/RING finger domain, C3HC4 (zinc finger)"/>
    <property type="match status" value="1"/>
</dbReference>
<dbReference type="EMBL" id="NBCO01000003">
    <property type="protein sequence ID" value="ORC92754.1"/>
    <property type="molecule type" value="Genomic_DNA"/>
</dbReference>
<dbReference type="InterPro" id="IPR001841">
    <property type="entry name" value="Znf_RING"/>
</dbReference>
<organism evidence="4 5">
    <name type="scientific">Trypanosoma theileri</name>
    <dbReference type="NCBI Taxonomy" id="67003"/>
    <lineage>
        <taxon>Eukaryota</taxon>
        <taxon>Discoba</taxon>
        <taxon>Euglenozoa</taxon>
        <taxon>Kinetoplastea</taxon>
        <taxon>Metakinetoplastina</taxon>
        <taxon>Trypanosomatida</taxon>
        <taxon>Trypanosomatidae</taxon>
        <taxon>Trypanosoma</taxon>
    </lineage>
</organism>
<keyword evidence="2" id="KW-0732">Signal</keyword>
<evidence type="ECO:0000259" key="3">
    <source>
        <dbReference type="PROSITE" id="PS50089"/>
    </source>
</evidence>
<name>A0A1X0P747_9TRYP</name>
<keyword evidence="5" id="KW-1185">Reference proteome</keyword>
<dbReference type="GeneID" id="39982054"/>
<evidence type="ECO:0000313" key="5">
    <source>
        <dbReference type="Proteomes" id="UP000192257"/>
    </source>
</evidence>
<evidence type="ECO:0000256" key="1">
    <source>
        <dbReference type="PROSITE-ProRule" id="PRU00175"/>
    </source>
</evidence>
<dbReference type="InterPro" id="IPR013083">
    <property type="entry name" value="Znf_RING/FYVE/PHD"/>
</dbReference>
<dbReference type="InterPro" id="IPR045194">
    <property type="entry name" value="MGRN1/RNF157-like"/>
</dbReference>
<dbReference type="GO" id="GO:0016567">
    <property type="term" value="P:protein ubiquitination"/>
    <property type="evidence" value="ECO:0007669"/>
    <property type="project" value="TreeGrafter"/>
</dbReference>
<sequence>MLETILLVPFGVALWALSKKQARQQEIIGALEATIISQREELNRVLQTGDNRDSSRLAAYSVLTVMGIYGCLLLVRRASTSSISSESPPSTYIPSPARHEGEECVVCMSFKRDTLFEPCRHLCVCWICSEGMSYCPVCRQKTMRRQFTFIP</sequence>
<evidence type="ECO:0000313" key="4">
    <source>
        <dbReference type="EMBL" id="ORC92754.1"/>
    </source>
</evidence>
<evidence type="ECO:0000256" key="2">
    <source>
        <dbReference type="SAM" id="SignalP"/>
    </source>
</evidence>
<keyword evidence="1" id="KW-0479">Metal-binding</keyword>
<dbReference type="GO" id="GO:0061630">
    <property type="term" value="F:ubiquitin protein ligase activity"/>
    <property type="evidence" value="ECO:0007669"/>
    <property type="project" value="UniProtKB-EC"/>
</dbReference>
<dbReference type="VEuPathDB" id="TriTrypDB:TM35_000035070"/>
<accession>A0A1X0P747</accession>
<gene>
    <name evidence="4" type="ORF">TM35_000035070</name>
</gene>
<dbReference type="PROSITE" id="PS50089">
    <property type="entry name" value="ZF_RING_2"/>
    <property type="match status" value="1"/>
</dbReference>
<protein>
    <recommendedName>
        <fullName evidence="3">RING-type domain-containing protein</fullName>
    </recommendedName>
</protein>
<keyword evidence="1" id="KW-0862">Zinc</keyword>
<feature type="signal peptide" evidence="2">
    <location>
        <begin position="1"/>
        <end position="22"/>
    </location>
</feature>
<dbReference type="SUPFAM" id="SSF57850">
    <property type="entry name" value="RING/U-box"/>
    <property type="match status" value="1"/>
</dbReference>
<dbReference type="GO" id="GO:0008270">
    <property type="term" value="F:zinc ion binding"/>
    <property type="evidence" value="ECO:0007669"/>
    <property type="project" value="UniProtKB-KW"/>
</dbReference>